<evidence type="ECO:0000256" key="6">
    <source>
        <dbReference type="SAM" id="MobiDB-lite"/>
    </source>
</evidence>
<feature type="transmembrane region" description="Helical" evidence="7">
    <location>
        <begin position="652"/>
        <end position="674"/>
    </location>
</feature>
<dbReference type="InterPro" id="IPR000832">
    <property type="entry name" value="GPCR_2_secretin-like"/>
</dbReference>
<dbReference type="SMART" id="SM00303">
    <property type="entry name" value="GPS"/>
    <property type="match status" value="1"/>
</dbReference>
<evidence type="ECO:0000259" key="9">
    <source>
        <dbReference type="PROSITE" id="PS50221"/>
    </source>
</evidence>
<evidence type="ECO:0000256" key="7">
    <source>
        <dbReference type="SAM" id="Phobius"/>
    </source>
</evidence>
<evidence type="ECO:0000256" key="2">
    <source>
        <dbReference type="ARBA" id="ARBA00022692"/>
    </source>
</evidence>
<dbReference type="InterPro" id="IPR057244">
    <property type="entry name" value="GAIN_B"/>
</dbReference>
<protein>
    <submittedName>
        <fullName evidence="11">G-protein coupled receptor 64</fullName>
    </submittedName>
</protein>
<keyword evidence="8" id="KW-0732">Signal</keyword>
<dbReference type="Gene3D" id="1.20.1070.10">
    <property type="entry name" value="Rhodopsin 7-helix transmembrane proteins"/>
    <property type="match status" value="1"/>
</dbReference>
<sequence length="748" mass="83466">MCQNSMTRHGLRILVLLVIVGFCSHAEGQGSSTADHKAIKDKIKDVSNLLICCFKKSNTLVVVDNFYGIMNATKLFQDVKKEDLNASIIETIETINSTDDAINCQSAGNSDNKKGGPCIIFVQKNSTKSSEFDSDIKPFKDWTEVDQAANAVTLKVLKNNAKKDIFIHAFSGNCSAGASSCSLNSLNIGKTCKSGTFKEDSCRDTSFNDRYKINMTQKECVNCDNPVKKPEQTLIVNVSLPEGTTFTPSEATKIMSKMSDLVANMNGTSASLSVGEGVKGVIVKQADPEEMNEISLAYDTPKQDMNIIDDRAKLTGFSRFVTVSKEAFNRAKGTNNTSPFAAVLKFLNMSQDENITILGNEILAVDMGVPIQNLTDTINITLNKFKFEGTPVCNSWDGEGDMNWTTDGCDTIVDGNNITCQCTHLTFFAILMTPLNETMSTLSTYDLNTLTTLTRVGCGLSMFFLCVVLFMHFLIRKTKPNISTKLFIHLVTALLLLNFTFLINDLVANMNSPSGCEAIAFLMHYFMLVTFTWFGMHAFHLCLQMYVGSSITIKRYVLKVSVSSWTIPSIFVIAFLIAKKYGELRIYTNDSEKISKMCWIIDNKAHMIVNVGYYIVVFILTFSTVIISMYWLCRFKQSKTDNLDKNETSKRILFTLGLCSQLGVTWGFAFFAYGAFRIPAYYIFTVLNSLQGFFLFIYYYNSGHVGNEKLQDKNKKTTSNSTNVSTLKSSSESDNPYYSNQMFKNRPN</sequence>
<dbReference type="OrthoDB" id="8951579at2759"/>
<keyword evidence="3 7" id="KW-1133">Transmembrane helix</keyword>
<feature type="region of interest" description="Disordered" evidence="6">
    <location>
        <begin position="711"/>
        <end position="739"/>
    </location>
</feature>
<feature type="compositionally biased region" description="Low complexity" evidence="6">
    <location>
        <begin position="717"/>
        <end position="733"/>
    </location>
</feature>
<gene>
    <name evidence="11" type="ORF">FQA47_011535</name>
</gene>
<dbReference type="GO" id="GO:0007189">
    <property type="term" value="P:adenylate cyclase-activating G protein-coupled receptor signaling pathway"/>
    <property type="evidence" value="ECO:0007669"/>
    <property type="project" value="TreeGrafter"/>
</dbReference>
<evidence type="ECO:0000259" key="10">
    <source>
        <dbReference type="PROSITE" id="PS50261"/>
    </source>
</evidence>
<feature type="signal peptide" evidence="8">
    <location>
        <begin position="1"/>
        <end position="28"/>
    </location>
</feature>
<keyword evidence="2 7" id="KW-0812">Transmembrane</keyword>
<dbReference type="AlphaFoldDB" id="A0A834F0L5"/>
<dbReference type="GO" id="GO:0007166">
    <property type="term" value="P:cell surface receptor signaling pathway"/>
    <property type="evidence" value="ECO:0007669"/>
    <property type="project" value="InterPro"/>
</dbReference>
<feature type="chain" id="PRO_5032407393" evidence="8">
    <location>
        <begin position="29"/>
        <end position="748"/>
    </location>
</feature>
<feature type="domain" description="GAIN-B" evidence="9">
    <location>
        <begin position="292"/>
        <end position="438"/>
    </location>
</feature>
<dbReference type="Proteomes" id="UP000646548">
    <property type="component" value="Unassembled WGS sequence"/>
</dbReference>
<evidence type="ECO:0000313" key="11">
    <source>
        <dbReference type="EMBL" id="KAF6716684.1"/>
    </source>
</evidence>
<dbReference type="PANTHER" id="PTHR12011">
    <property type="entry name" value="ADHESION G-PROTEIN COUPLED RECEPTOR"/>
    <property type="match status" value="1"/>
</dbReference>
<dbReference type="PROSITE" id="PS50261">
    <property type="entry name" value="G_PROTEIN_RECEP_F2_4"/>
    <property type="match status" value="1"/>
</dbReference>
<feature type="transmembrane region" description="Helical" evidence="7">
    <location>
        <begin position="611"/>
        <end position="632"/>
    </location>
</feature>
<dbReference type="PROSITE" id="PS50221">
    <property type="entry name" value="GAIN_B"/>
    <property type="match status" value="1"/>
</dbReference>
<dbReference type="EMBL" id="WKFB01000943">
    <property type="protein sequence ID" value="KAF6716684.1"/>
    <property type="molecule type" value="Genomic_DNA"/>
</dbReference>
<dbReference type="Pfam" id="PF01825">
    <property type="entry name" value="GPS"/>
    <property type="match status" value="1"/>
</dbReference>
<feature type="transmembrane region" description="Helical" evidence="7">
    <location>
        <begin position="523"/>
        <end position="544"/>
    </location>
</feature>
<keyword evidence="5" id="KW-1015">Disulfide bond</keyword>
<dbReference type="GO" id="GO:0004930">
    <property type="term" value="F:G protein-coupled receptor activity"/>
    <property type="evidence" value="ECO:0007669"/>
    <property type="project" value="InterPro"/>
</dbReference>
<dbReference type="GO" id="GO:0005886">
    <property type="term" value="C:plasma membrane"/>
    <property type="evidence" value="ECO:0007669"/>
    <property type="project" value="TreeGrafter"/>
</dbReference>
<accession>A0A834F0L5</accession>
<dbReference type="InterPro" id="IPR017981">
    <property type="entry name" value="GPCR_2-like_7TM"/>
</dbReference>
<dbReference type="PRINTS" id="PR00249">
    <property type="entry name" value="GPCRSECRETIN"/>
</dbReference>
<keyword evidence="11" id="KW-0675">Receptor</keyword>
<dbReference type="InterPro" id="IPR000203">
    <property type="entry name" value="GPS"/>
</dbReference>
<evidence type="ECO:0000313" key="12">
    <source>
        <dbReference type="Proteomes" id="UP000646548"/>
    </source>
</evidence>
<evidence type="ECO:0000256" key="4">
    <source>
        <dbReference type="ARBA" id="ARBA00023136"/>
    </source>
</evidence>
<dbReference type="InterPro" id="IPR046338">
    <property type="entry name" value="GAIN_dom_sf"/>
</dbReference>
<feature type="domain" description="G-protein coupled receptors family 2 profile 2" evidence="10">
    <location>
        <begin position="450"/>
        <end position="703"/>
    </location>
</feature>
<feature type="transmembrane region" description="Helical" evidence="7">
    <location>
        <begin position="680"/>
        <end position="700"/>
    </location>
</feature>
<evidence type="ECO:0000256" key="3">
    <source>
        <dbReference type="ARBA" id="ARBA00022989"/>
    </source>
</evidence>
<comment type="caution">
    <text evidence="11">The sequence shown here is derived from an EMBL/GenBank/DDBJ whole genome shotgun (WGS) entry which is preliminary data.</text>
</comment>
<proteinExistence type="predicted"/>
<reference evidence="11" key="1">
    <citation type="journal article" name="BMC Genomics">
        <title>Long-read sequencing and de novo genome assembly of marine medaka (Oryzias melastigma).</title>
        <authorList>
            <person name="Liang P."/>
            <person name="Saqib H.S.A."/>
            <person name="Ni X."/>
            <person name="Shen Y."/>
        </authorList>
    </citation>
    <scope>NUCLEOTIDE SEQUENCE</scope>
    <source>
        <strain evidence="11">Bigg-433</strain>
    </source>
</reference>
<comment type="subcellular location">
    <subcellularLocation>
        <location evidence="1">Membrane</location>
        <topology evidence="1">Multi-pass membrane protein</topology>
    </subcellularLocation>
</comment>
<keyword evidence="4 7" id="KW-0472">Membrane</keyword>
<evidence type="ECO:0000256" key="8">
    <source>
        <dbReference type="SAM" id="SignalP"/>
    </source>
</evidence>
<feature type="transmembrane region" description="Helical" evidence="7">
    <location>
        <begin position="453"/>
        <end position="474"/>
    </location>
</feature>
<dbReference type="PANTHER" id="PTHR12011:SF474">
    <property type="entry name" value="ADHESION G PROTEIN-COUPLED RECEPTOR G11-RELATED"/>
    <property type="match status" value="1"/>
</dbReference>
<dbReference type="Gene3D" id="2.60.220.50">
    <property type="match status" value="1"/>
</dbReference>
<name>A0A834F0L5_ORYME</name>
<evidence type="ECO:0000256" key="1">
    <source>
        <dbReference type="ARBA" id="ARBA00004141"/>
    </source>
</evidence>
<dbReference type="Pfam" id="PF00002">
    <property type="entry name" value="7tm_2"/>
    <property type="match status" value="1"/>
</dbReference>
<evidence type="ECO:0000256" key="5">
    <source>
        <dbReference type="ARBA" id="ARBA00023157"/>
    </source>
</evidence>
<feature type="transmembrane region" description="Helical" evidence="7">
    <location>
        <begin position="556"/>
        <end position="578"/>
    </location>
</feature>
<feature type="transmembrane region" description="Helical" evidence="7">
    <location>
        <begin position="486"/>
        <end position="503"/>
    </location>
</feature>
<organism evidence="11 12">
    <name type="scientific">Oryzias melastigma</name>
    <name type="common">Marine medaka</name>
    <dbReference type="NCBI Taxonomy" id="30732"/>
    <lineage>
        <taxon>Eukaryota</taxon>
        <taxon>Metazoa</taxon>
        <taxon>Chordata</taxon>
        <taxon>Craniata</taxon>
        <taxon>Vertebrata</taxon>
        <taxon>Euteleostomi</taxon>
        <taxon>Actinopterygii</taxon>
        <taxon>Neopterygii</taxon>
        <taxon>Teleostei</taxon>
        <taxon>Neoteleostei</taxon>
        <taxon>Acanthomorphata</taxon>
        <taxon>Ovalentaria</taxon>
        <taxon>Atherinomorphae</taxon>
        <taxon>Beloniformes</taxon>
        <taxon>Adrianichthyidae</taxon>
        <taxon>Oryziinae</taxon>
        <taxon>Oryzias</taxon>
    </lineage>
</organism>